<dbReference type="EMBL" id="JABXBU010000015">
    <property type="protein sequence ID" value="KAF8788233.1"/>
    <property type="molecule type" value="Genomic_DNA"/>
</dbReference>
<reference evidence="3" key="2">
    <citation type="submission" date="2020-06" db="EMBL/GenBank/DDBJ databases">
        <authorList>
            <person name="Sheffer M."/>
        </authorList>
    </citation>
    <scope>NUCLEOTIDE SEQUENCE</scope>
</reference>
<protein>
    <submittedName>
        <fullName evidence="3">Uncharacterized protein</fullName>
    </submittedName>
</protein>
<sequence length="233" mass="25515">MKTLVFLLLVLTQWTRAAPVKDDGGSSLMYRCNCRGSDDDDDYGYPDDDDYGVDYDDIIRKGTGRRRGASKRGCIRGIVIIPIPGPAPRPPGPSPPGPMPPGPSPPGPMPPGPMPPGPMPPGPSPPGPMPPSPSPPGYFGCTPGWHMYPPGQPGWFYIPPQFHPGPYVPQPHPYPPGRYPSRCIYIETFYVELRLRNLDRFYLFVNKSSQPTSLNDCDQLPLFSDMGCNPKSP</sequence>
<organism evidence="3 4">
    <name type="scientific">Argiope bruennichi</name>
    <name type="common">Wasp spider</name>
    <name type="synonym">Aranea bruennichi</name>
    <dbReference type="NCBI Taxonomy" id="94029"/>
    <lineage>
        <taxon>Eukaryota</taxon>
        <taxon>Metazoa</taxon>
        <taxon>Ecdysozoa</taxon>
        <taxon>Arthropoda</taxon>
        <taxon>Chelicerata</taxon>
        <taxon>Arachnida</taxon>
        <taxon>Araneae</taxon>
        <taxon>Araneomorphae</taxon>
        <taxon>Entelegynae</taxon>
        <taxon>Araneoidea</taxon>
        <taxon>Araneidae</taxon>
        <taxon>Argiope</taxon>
    </lineage>
</organism>
<keyword evidence="4" id="KW-1185">Reference proteome</keyword>
<feature type="region of interest" description="Disordered" evidence="1">
    <location>
        <begin position="81"/>
        <end position="131"/>
    </location>
</feature>
<evidence type="ECO:0000313" key="4">
    <source>
        <dbReference type="Proteomes" id="UP000807504"/>
    </source>
</evidence>
<comment type="caution">
    <text evidence="3">The sequence shown here is derived from an EMBL/GenBank/DDBJ whole genome shotgun (WGS) entry which is preliminary data.</text>
</comment>
<feature type="chain" id="PRO_5035741769" evidence="2">
    <location>
        <begin position="18"/>
        <end position="233"/>
    </location>
</feature>
<name>A0A8T0FH87_ARGBR</name>
<dbReference type="Proteomes" id="UP000807504">
    <property type="component" value="Unassembled WGS sequence"/>
</dbReference>
<feature type="signal peptide" evidence="2">
    <location>
        <begin position="1"/>
        <end position="17"/>
    </location>
</feature>
<feature type="compositionally biased region" description="Pro residues" evidence="1">
    <location>
        <begin position="83"/>
        <end position="131"/>
    </location>
</feature>
<dbReference type="PRINTS" id="PR01217">
    <property type="entry name" value="PRICHEXTENSN"/>
</dbReference>
<accession>A0A8T0FH87</accession>
<evidence type="ECO:0000313" key="3">
    <source>
        <dbReference type="EMBL" id="KAF8788233.1"/>
    </source>
</evidence>
<gene>
    <name evidence="3" type="ORF">HNY73_009763</name>
</gene>
<reference evidence="3" key="1">
    <citation type="journal article" date="2020" name="bioRxiv">
        <title>Chromosome-level reference genome of the European wasp spider Argiope bruennichi: a resource for studies on range expansion and evolutionary adaptation.</title>
        <authorList>
            <person name="Sheffer M.M."/>
            <person name="Hoppe A."/>
            <person name="Krehenwinkel H."/>
            <person name="Uhl G."/>
            <person name="Kuss A.W."/>
            <person name="Jensen L."/>
            <person name="Jensen C."/>
            <person name="Gillespie R.G."/>
            <person name="Hoff K.J."/>
            <person name="Prost S."/>
        </authorList>
    </citation>
    <scope>NUCLEOTIDE SEQUENCE</scope>
</reference>
<evidence type="ECO:0000256" key="2">
    <source>
        <dbReference type="SAM" id="SignalP"/>
    </source>
</evidence>
<evidence type="ECO:0000256" key="1">
    <source>
        <dbReference type="SAM" id="MobiDB-lite"/>
    </source>
</evidence>
<proteinExistence type="predicted"/>
<keyword evidence="2" id="KW-0732">Signal</keyword>
<dbReference type="AlphaFoldDB" id="A0A8T0FH87"/>